<evidence type="ECO:0000256" key="1">
    <source>
        <dbReference type="SAM" id="Coils"/>
    </source>
</evidence>
<evidence type="ECO:0000313" key="4">
    <source>
        <dbReference type="Proteomes" id="UP001190700"/>
    </source>
</evidence>
<dbReference type="AlphaFoldDB" id="A0AAE0C196"/>
<keyword evidence="4" id="KW-1185">Reference proteome</keyword>
<accession>A0AAE0C196</accession>
<feature type="region of interest" description="Disordered" evidence="2">
    <location>
        <begin position="41"/>
        <end position="85"/>
    </location>
</feature>
<organism evidence="3 4">
    <name type="scientific">Cymbomonas tetramitiformis</name>
    <dbReference type="NCBI Taxonomy" id="36881"/>
    <lineage>
        <taxon>Eukaryota</taxon>
        <taxon>Viridiplantae</taxon>
        <taxon>Chlorophyta</taxon>
        <taxon>Pyramimonadophyceae</taxon>
        <taxon>Pyramimonadales</taxon>
        <taxon>Pyramimonadaceae</taxon>
        <taxon>Cymbomonas</taxon>
    </lineage>
</organism>
<feature type="coiled-coil region" evidence="1">
    <location>
        <begin position="4"/>
        <end position="31"/>
    </location>
</feature>
<proteinExistence type="predicted"/>
<name>A0AAE0C196_9CHLO</name>
<dbReference type="EMBL" id="LGRX02030413">
    <property type="protein sequence ID" value="KAK3245675.1"/>
    <property type="molecule type" value="Genomic_DNA"/>
</dbReference>
<gene>
    <name evidence="3" type="ORF">CYMTET_44771</name>
</gene>
<sequence length="85" mass="8902">TTDVQALQRAIKEQADQAAELQQLRDAAHSEEAAALQRFTAHGMLSADPSTPHIGSGISATPPHGMLSADPSPTHTGRAISAYRS</sequence>
<comment type="caution">
    <text evidence="3">The sequence shown here is derived from an EMBL/GenBank/DDBJ whole genome shotgun (WGS) entry which is preliminary data.</text>
</comment>
<evidence type="ECO:0000256" key="2">
    <source>
        <dbReference type="SAM" id="MobiDB-lite"/>
    </source>
</evidence>
<protein>
    <submittedName>
        <fullName evidence="3">Uncharacterized protein</fullName>
    </submittedName>
</protein>
<dbReference type="Proteomes" id="UP001190700">
    <property type="component" value="Unassembled WGS sequence"/>
</dbReference>
<feature type="non-terminal residue" evidence="3">
    <location>
        <position position="1"/>
    </location>
</feature>
<reference evidence="3 4" key="1">
    <citation type="journal article" date="2015" name="Genome Biol. Evol.">
        <title>Comparative Genomics of a Bacterivorous Green Alga Reveals Evolutionary Causalities and Consequences of Phago-Mixotrophic Mode of Nutrition.</title>
        <authorList>
            <person name="Burns J.A."/>
            <person name="Paasch A."/>
            <person name="Narechania A."/>
            <person name="Kim E."/>
        </authorList>
    </citation>
    <scope>NUCLEOTIDE SEQUENCE [LARGE SCALE GENOMIC DNA]</scope>
    <source>
        <strain evidence="3 4">PLY_AMNH</strain>
    </source>
</reference>
<keyword evidence="1" id="KW-0175">Coiled coil</keyword>
<evidence type="ECO:0000313" key="3">
    <source>
        <dbReference type="EMBL" id="KAK3245675.1"/>
    </source>
</evidence>